<dbReference type="RefSeq" id="WP_096047199.1">
    <property type="nucleotide sequence ID" value="NZ_CP023275.1"/>
</dbReference>
<protein>
    <submittedName>
        <fullName evidence="2">Uncharacterized protein</fullName>
    </submittedName>
</protein>
<keyword evidence="1" id="KW-0472">Membrane</keyword>
<accession>A0A290HFU6</accession>
<organism evidence="2 3">
    <name type="scientific">Sulfurospirillum diekertiae</name>
    <dbReference type="NCBI Taxonomy" id="1854492"/>
    <lineage>
        <taxon>Bacteria</taxon>
        <taxon>Pseudomonadati</taxon>
        <taxon>Campylobacterota</taxon>
        <taxon>Epsilonproteobacteria</taxon>
        <taxon>Campylobacterales</taxon>
        <taxon>Sulfurospirillaceae</taxon>
        <taxon>Sulfurospirillum</taxon>
    </lineage>
</organism>
<dbReference type="InterPro" id="IPR035439">
    <property type="entry name" value="UPF0145_dom_sf"/>
</dbReference>
<evidence type="ECO:0000256" key="1">
    <source>
        <dbReference type="SAM" id="Phobius"/>
    </source>
</evidence>
<dbReference type="KEGG" id="sulj:SJPD1_2199"/>
<feature type="transmembrane region" description="Helical" evidence="1">
    <location>
        <begin position="5"/>
        <end position="21"/>
    </location>
</feature>
<evidence type="ECO:0000313" key="3">
    <source>
        <dbReference type="Proteomes" id="UP000217349"/>
    </source>
</evidence>
<dbReference type="EMBL" id="CP023275">
    <property type="protein sequence ID" value="ATB70297.1"/>
    <property type="molecule type" value="Genomic_DNA"/>
</dbReference>
<dbReference type="Proteomes" id="UP000217349">
    <property type="component" value="Chromosome"/>
</dbReference>
<evidence type="ECO:0000313" key="2">
    <source>
        <dbReference type="EMBL" id="ATB70297.1"/>
    </source>
</evidence>
<reference evidence="3" key="1">
    <citation type="submission" date="2017-09" db="EMBL/GenBank/DDBJ databases">
        <title>The complete genome of Sulfurospirillum sp. JPD-1.</title>
        <authorList>
            <person name="Goris T."/>
        </authorList>
    </citation>
    <scope>NUCLEOTIDE SEQUENCE [LARGE SCALE GENOMIC DNA]</scope>
    <source>
        <strain evidence="3">JPD-1</strain>
    </source>
</reference>
<feature type="transmembrane region" description="Helical" evidence="1">
    <location>
        <begin position="27"/>
        <end position="48"/>
    </location>
</feature>
<keyword evidence="1" id="KW-0812">Transmembrane</keyword>
<dbReference type="SUPFAM" id="SSF117782">
    <property type="entry name" value="YbjQ-like"/>
    <property type="match status" value="1"/>
</dbReference>
<name>A0A290HFU6_9BACT</name>
<dbReference type="AlphaFoldDB" id="A0A290HFU6"/>
<gene>
    <name evidence="2" type="ORF">SJPD1_2199</name>
</gene>
<proteinExistence type="predicted"/>
<keyword evidence="1" id="KW-1133">Transmembrane helix</keyword>
<sequence length="142" mass="15662">MIINTLIVLVGAYAVLGYFSLLDHIGIFFQILIGLILTAITFFVSNEIDAANTKARRKELTKKIPLFNTSDIGRSYIALGMVEGAAHYQDDAVVKCLEQALEMDAHAIVNFQLATTTSVYGNAKNIDSRNAYFYTGTAVKYK</sequence>